<dbReference type="InterPro" id="IPR017466">
    <property type="entry name" value="XrtA-assoc_ATPase-like"/>
</dbReference>
<proteinExistence type="predicted"/>
<evidence type="ECO:0000256" key="2">
    <source>
        <dbReference type="SAM" id="MobiDB-lite"/>
    </source>
</evidence>
<dbReference type="InterPro" id="IPR003593">
    <property type="entry name" value="AAA+_ATPase"/>
</dbReference>
<organism evidence="4 5">
    <name type="scientific">Alteriqipengyuania abyssalis</name>
    <dbReference type="NCBI Taxonomy" id="2860200"/>
    <lineage>
        <taxon>Bacteria</taxon>
        <taxon>Pseudomonadati</taxon>
        <taxon>Pseudomonadota</taxon>
        <taxon>Alphaproteobacteria</taxon>
        <taxon>Sphingomonadales</taxon>
        <taxon>Erythrobacteraceae</taxon>
        <taxon>Alteriqipengyuania</taxon>
    </lineage>
</organism>
<sequence length="396" mass="43699">MFDQYYGFSGRPFQLTPDPAFYFESITHRKALSYLGYGMAQGEGFIVITGEIGAGKSTMVAHLMKKVDPDQMTVGQVVTSNLDGSELVHLVAQSFGLDVAGQDKASALGSIESFLHEEARDGRRCLLIVDEAQNLSFEALEELRMMSNFQLGSHPLLQQLLLGQPEFKQTLAQHDRLEQLRQRVIAAHHLTPMEVHEVAPYIEHRLSLVNWTGYPSFDPKIFAKIHEASGGIPRRVNQIATRLLLMGAVEQRSQIDCAMLDQVVEEMARDNRPDIGETGQRLFANPAAELSAPPPPPPPAQRPPEHSPAPAPTPAPTPAPSPTASTERPEHEDEKSDLRAAIAMLSRAIEGSASTEGDLAKRVEALEARLEEQEQSVHYLLQLLIEWLDKDGRKAA</sequence>
<keyword evidence="1" id="KW-0175">Coiled coil</keyword>
<dbReference type="PANTHER" id="PTHR35894">
    <property type="entry name" value="GENERAL SECRETION PATHWAY PROTEIN A-RELATED"/>
    <property type="match status" value="1"/>
</dbReference>
<dbReference type="SUPFAM" id="SSF52540">
    <property type="entry name" value="P-loop containing nucleoside triphosphate hydrolases"/>
    <property type="match status" value="1"/>
</dbReference>
<dbReference type="InterPro" id="IPR027417">
    <property type="entry name" value="P-loop_NTPase"/>
</dbReference>
<dbReference type="SMART" id="SM00382">
    <property type="entry name" value="AAA"/>
    <property type="match status" value="1"/>
</dbReference>
<dbReference type="InterPro" id="IPR049945">
    <property type="entry name" value="AAA_22"/>
</dbReference>
<evidence type="ECO:0000313" key="5">
    <source>
        <dbReference type="Proteomes" id="UP000759298"/>
    </source>
</evidence>
<evidence type="ECO:0000259" key="3">
    <source>
        <dbReference type="SMART" id="SM00382"/>
    </source>
</evidence>
<accession>A0ABS7P9W8</accession>
<feature type="domain" description="AAA+ ATPase" evidence="3">
    <location>
        <begin position="42"/>
        <end position="216"/>
    </location>
</feature>
<feature type="coiled-coil region" evidence="1">
    <location>
        <begin position="356"/>
        <end position="383"/>
    </location>
</feature>
<comment type="caution">
    <text evidence="4">The sequence shown here is derived from an EMBL/GenBank/DDBJ whole genome shotgun (WGS) entry which is preliminary data.</text>
</comment>
<dbReference type="Pfam" id="PF13401">
    <property type="entry name" value="AAA_22"/>
    <property type="match status" value="1"/>
</dbReference>
<dbReference type="Proteomes" id="UP000759298">
    <property type="component" value="Unassembled WGS sequence"/>
</dbReference>
<reference evidence="4 5" key="1">
    <citation type="submission" date="2021-07" db="EMBL/GenBank/DDBJ databases">
        <title>Alteriqipengyuania abyssalis NZ-12B nov, sp.nov isolated from deep sea sponge in pacific ocean.</title>
        <authorList>
            <person name="Tareen S."/>
            <person name="Wink J."/>
        </authorList>
    </citation>
    <scope>NUCLEOTIDE SEQUENCE [LARGE SCALE GENOMIC DNA]</scope>
    <source>
        <strain evidence="4 5">NZ-12B</strain>
    </source>
</reference>
<name>A0ABS7P9W8_9SPHN</name>
<protein>
    <submittedName>
        <fullName evidence="4">XrtA-associated ATPase</fullName>
    </submittedName>
</protein>
<dbReference type="NCBIfam" id="TIGR03015">
    <property type="entry name" value="pepcterm_ATPase"/>
    <property type="match status" value="1"/>
</dbReference>
<keyword evidence="5" id="KW-1185">Reference proteome</keyword>
<dbReference type="RefSeq" id="WP_222823551.1">
    <property type="nucleotide sequence ID" value="NZ_JAHWXP010000001.1"/>
</dbReference>
<feature type="compositionally biased region" description="Basic and acidic residues" evidence="2">
    <location>
        <begin position="327"/>
        <end position="338"/>
    </location>
</feature>
<dbReference type="InterPro" id="IPR052026">
    <property type="entry name" value="ExeA_AAA_ATPase_DNA-bind"/>
</dbReference>
<gene>
    <name evidence="4" type="ORF">KYN89_01870</name>
</gene>
<dbReference type="EMBL" id="JAHWXP010000001">
    <property type="protein sequence ID" value="MBY8335786.1"/>
    <property type="molecule type" value="Genomic_DNA"/>
</dbReference>
<feature type="region of interest" description="Disordered" evidence="2">
    <location>
        <begin position="287"/>
        <end position="340"/>
    </location>
</feature>
<dbReference type="Gene3D" id="3.40.50.300">
    <property type="entry name" value="P-loop containing nucleotide triphosphate hydrolases"/>
    <property type="match status" value="1"/>
</dbReference>
<evidence type="ECO:0000256" key="1">
    <source>
        <dbReference type="SAM" id="Coils"/>
    </source>
</evidence>
<dbReference type="PANTHER" id="PTHR35894:SF1">
    <property type="entry name" value="PHOSPHORIBULOKINASE _ URIDINE KINASE FAMILY"/>
    <property type="match status" value="1"/>
</dbReference>
<feature type="compositionally biased region" description="Pro residues" evidence="2">
    <location>
        <begin position="292"/>
        <end position="321"/>
    </location>
</feature>
<evidence type="ECO:0000313" key="4">
    <source>
        <dbReference type="EMBL" id="MBY8335786.1"/>
    </source>
</evidence>